<dbReference type="SUPFAM" id="SSF53681">
    <property type="entry name" value="Aspartate/glutamate racemase"/>
    <property type="match status" value="2"/>
</dbReference>
<feature type="non-terminal residue" evidence="3">
    <location>
        <position position="284"/>
    </location>
</feature>
<dbReference type="PANTHER" id="PTHR21198:SF7">
    <property type="entry name" value="ASPARTATE-GLUTAMATE RACEMASE FAMILY"/>
    <property type="match status" value="1"/>
</dbReference>
<sequence length="284" mass="31487">MTMRCIHSPTALHSPFSICRSILPNSKKKKKKQLGLKCPSLILYATKHSLLSQTDEIERKPKHADVNSCSARLISASNRVFHQPNTVGILGGVCDRSTADFVSKLMHWSSLESEDNSLPVLLCSDPQLKKELSAEVELRTSRKKGDRVFKALKEKIMFLESSGACCIVMPCHVSHAWYEELSQVCSVPFLHMGDSVAQELKNANFKPIETGSNVKIGLLGTEATLNAGFYQEKLTNQGFEVVLPDKATMEHVVVPAFEALRMKDIEGARILLRIASQILLVRAV</sequence>
<accession>A0AA38CJK8</accession>
<organism evidence="3 4">
    <name type="scientific">Taxus chinensis</name>
    <name type="common">Chinese yew</name>
    <name type="synonym">Taxus wallichiana var. chinensis</name>
    <dbReference type="NCBI Taxonomy" id="29808"/>
    <lineage>
        <taxon>Eukaryota</taxon>
        <taxon>Viridiplantae</taxon>
        <taxon>Streptophyta</taxon>
        <taxon>Embryophyta</taxon>
        <taxon>Tracheophyta</taxon>
        <taxon>Spermatophyta</taxon>
        <taxon>Pinopsida</taxon>
        <taxon>Pinidae</taxon>
        <taxon>Conifers II</taxon>
        <taxon>Cupressales</taxon>
        <taxon>Taxaceae</taxon>
        <taxon>Taxus</taxon>
    </lineage>
</organism>
<dbReference type="EMBL" id="JAHRHJ020000010">
    <property type="protein sequence ID" value="KAH9297888.1"/>
    <property type="molecule type" value="Genomic_DNA"/>
</dbReference>
<reference evidence="3 4" key="1">
    <citation type="journal article" date="2021" name="Nat. Plants">
        <title>The Taxus genome provides insights into paclitaxel biosynthesis.</title>
        <authorList>
            <person name="Xiong X."/>
            <person name="Gou J."/>
            <person name="Liao Q."/>
            <person name="Li Y."/>
            <person name="Zhou Q."/>
            <person name="Bi G."/>
            <person name="Li C."/>
            <person name="Du R."/>
            <person name="Wang X."/>
            <person name="Sun T."/>
            <person name="Guo L."/>
            <person name="Liang H."/>
            <person name="Lu P."/>
            <person name="Wu Y."/>
            <person name="Zhang Z."/>
            <person name="Ro D.K."/>
            <person name="Shang Y."/>
            <person name="Huang S."/>
            <person name="Yan J."/>
        </authorList>
    </citation>
    <scope>NUCLEOTIDE SEQUENCE [LARGE SCALE GENOMIC DNA]</scope>
    <source>
        <strain evidence="3">Ta-2019</strain>
    </source>
</reference>
<dbReference type="PANTHER" id="PTHR21198">
    <property type="entry name" value="GLUTAMATE RACEMASE"/>
    <property type="match status" value="1"/>
</dbReference>
<evidence type="ECO:0000256" key="1">
    <source>
        <dbReference type="ARBA" id="ARBA00007847"/>
    </source>
</evidence>
<evidence type="ECO:0000256" key="2">
    <source>
        <dbReference type="ARBA" id="ARBA00023235"/>
    </source>
</evidence>
<name>A0AA38CJK8_TAXCH</name>
<keyword evidence="2" id="KW-0413">Isomerase</keyword>
<dbReference type="InterPro" id="IPR015942">
    <property type="entry name" value="Asp/Glu/hydantoin_racemase"/>
</dbReference>
<dbReference type="AlphaFoldDB" id="A0AA38CJK8"/>
<proteinExistence type="inferred from homology"/>
<dbReference type="OMA" id="SKIRSQC"/>
<dbReference type="GO" id="GO:0047661">
    <property type="term" value="F:amino-acid racemase activity"/>
    <property type="evidence" value="ECO:0007669"/>
    <property type="project" value="InterPro"/>
</dbReference>
<dbReference type="InterPro" id="IPR004380">
    <property type="entry name" value="Asp_race"/>
</dbReference>
<dbReference type="NCBIfam" id="TIGR00035">
    <property type="entry name" value="asp_race"/>
    <property type="match status" value="1"/>
</dbReference>
<protein>
    <recommendedName>
        <fullName evidence="5">Aspartate racemase</fullName>
    </recommendedName>
</protein>
<dbReference type="Pfam" id="PF01177">
    <property type="entry name" value="Asp_Glu_race"/>
    <property type="match status" value="1"/>
</dbReference>
<comment type="similarity">
    <text evidence="1">Belongs to the aspartate/glutamate racemases family.</text>
</comment>
<dbReference type="Gene3D" id="3.40.50.1860">
    <property type="match status" value="2"/>
</dbReference>
<evidence type="ECO:0008006" key="5">
    <source>
        <dbReference type="Google" id="ProtNLM"/>
    </source>
</evidence>
<dbReference type="Proteomes" id="UP000824469">
    <property type="component" value="Unassembled WGS sequence"/>
</dbReference>
<keyword evidence="4" id="KW-1185">Reference proteome</keyword>
<evidence type="ECO:0000313" key="4">
    <source>
        <dbReference type="Proteomes" id="UP000824469"/>
    </source>
</evidence>
<evidence type="ECO:0000313" key="3">
    <source>
        <dbReference type="EMBL" id="KAH9297888.1"/>
    </source>
</evidence>
<comment type="caution">
    <text evidence="3">The sequence shown here is derived from an EMBL/GenBank/DDBJ whole genome shotgun (WGS) entry which is preliminary data.</text>
</comment>
<gene>
    <name evidence="3" type="ORF">KI387_029570</name>
</gene>
<dbReference type="InterPro" id="IPR001920">
    <property type="entry name" value="Asp/Glu_race"/>
</dbReference>